<reference evidence="1" key="1">
    <citation type="submission" date="2009-07" db="EMBL/GenBank/DDBJ databases">
        <authorList>
            <person name="Weinstock G."/>
            <person name="Sodergren E."/>
            <person name="Clifton S."/>
            <person name="Fulton L."/>
            <person name="Fulton B."/>
            <person name="Courtney L."/>
            <person name="Fronick C."/>
            <person name="Harrison M."/>
            <person name="Strong C."/>
            <person name="Farmer C."/>
            <person name="Delahaunty K."/>
            <person name="Markovic C."/>
            <person name="Hall O."/>
            <person name="Minx P."/>
            <person name="Tomlinson C."/>
            <person name="Mitreva M."/>
            <person name="Nelson J."/>
            <person name="Hou S."/>
            <person name="Wollam A."/>
            <person name="Pepin K.H."/>
            <person name="Johnson M."/>
            <person name="Bhonagiri V."/>
            <person name="Nash W.E."/>
            <person name="Warren W."/>
            <person name="Chinwalla A."/>
            <person name="Mardis E.R."/>
            <person name="Wilson R.K."/>
        </authorList>
    </citation>
    <scope>NUCLEOTIDE SEQUENCE [LARGE SCALE GENOMIC DNA]</scope>
    <source>
        <strain evidence="1">ATCC 29256</strain>
    </source>
</reference>
<dbReference type="AlphaFoldDB" id="C6M4E1"/>
<dbReference type="Proteomes" id="UP000005365">
    <property type="component" value="Unassembled WGS sequence"/>
</dbReference>
<evidence type="ECO:0000313" key="1">
    <source>
        <dbReference type="EMBL" id="EET44724.1"/>
    </source>
</evidence>
<dbReference type="EMBL" id="ACKO02000007">
    <property type="protein sequence ID" value="EET44724.1"/>
    <property type="molecule type" value="Genomic_DNA"/>
</dbReference>
<comment type="caution">
    <text evidence="1">The sequence shown here is derived from an EMBL/GenBank/DDBJ whole genome shotgun (WGS) entry which is preliminary data.</text>
</comment>
<protein>
    <submittedName>
        <fullName evidence="1">Uncharacterized protein</fullName>
    </submittedName>
</protein>
<accession>C6M4E1</accession>
<name>C6M4E1_NEISI</name>
<evidence type="ECO:0000313" key="2">
    <source>
        <dbReference type="Proteomes" id="UP000005365"/>
    </source>
</evidence>
<proteinExistence type="predicted"/>
<organism evidence="1 2">
    <name type="scientific">Neisseria sicca ATCC 29256</name>
    <dbReference type="NCBI Taxonomy" id="547045"/>
    <lineage>
        <taxon>Bacteria</taxon>
        <taxon>Pseudomonadati</taxon>
        <taxon>Pseudomonadota</taxon>
        <taxon>Betaproteobacteria</taxon>
        <taxon>Neisseriales</taxon>
        <taxon>Neisseriaceae</taxon>
        <taxon>Neisseria</taxon>
    </lineage>
</organism>
<sequence>MRNRTTYFAVLQSENEVDIGSPYGSVGLDLAFSINDQNERFPVVMFTLSDGQFDVCHPEGCKVNYKLDDDMIMTIDGMQTSSTNIVGCSERLMEAHGGIGGCMLQNLALYQPIINGAKKLIVEIDIFGYGNAQFKFDVSGLQPWKKWDGLAVPMTY</sequence>
<keyword evidence="2" id="KW-1185">Reference proteome</keyword>
<gene>
    <name evidence="1" type="ORF">NEISICOT_01387</name>
</gene>